<gene>
    <name evidence="2" type="ORF">GCM10009817_00400</name>
</gene>
<dbReference type="Proteomes" id="UP001500013">
    <property type="component" value="Unassembled WGS sequence"/>
</dbReference>
<evidence type="ECO:0000313" key="2">
    <source>
        <dbReference type="EMBL" id="GAA1964570.1"/>
    </source>
</evidence>
<keyword evidence="1" id="KW-0808">Transferase</keyword>
<dbReference type="InterPro" id="IPR027417">
    <property type="entry name" value="P-loop_NTPase"/>
</dbReference>
<protein>
    <recommendedName>
        <fullName evidence="4">Sulfotransferase family protein</fullName>
    </recommendedName>
</protein>
<dbReference type="Pfam" id="PF13469">
    <property type="entry name" value="Sulfotransfer_3"/>
    <property type="match status" value="1"/>
</dbReference>
<accession>A0ABN2R6T5</accession>
<dbReference type="RefSeq" id="WP_344057252.1">
    <property type="nucleotide sequence ID" value="NZ_BAAAPU010000001.1"/>
</dbReference>
<reference evidence="2 3" key="1">
    <citation type="journal article" date="2019" name="Int. J. Syst. Evol. Microbiol.">
        <title>The Global Catalogue of Microorganisms (GCM) 10K type strain sequencing project: providing services to taxonomists for standard genome sequencing and annotation.</title>
        <authorList>
            <consortium name="The Broad Institute Genomics Platform"/>
            <consortium name="The Broad Institute Genome Sequencing Center for Infectious Disease"/>
            <person name="Wu L."/>
            <person name="Ma J."/>
        </authorList>
    </citation>
    <scope>NUCLEOTIDE SEQUENCE [LARGE SCALE GENOMIC DNA]</scope>
    <source>
        <strain evidence="2 3">JCM 15628</strain>
    </source>
</reference>
<sequence>MSESNHRPIFIVGCQRSGTTMLRLMLDSHSQISCGPETRFLEDLERIVGADWKRLSQFGYSQEEWLRRIRSFFEGIQSDYARSRGKTRWADKSPRYALHIPFLMQVFPDAQIVHVIRDGRDVAVSHRKRFGYWSSVKSSVKWPRYISAARGAGSALGEDSYHELRYDRLVADTEATLRQLLEWLGEEWEPEILDFATKKHDVPERYHRQLAARNHKAGTDGSVYASRVGTYRSELDPLVRTLFWFTSRRTLRDLGY</sequence>
<dbReference type="SUPFAM" id="SSF52540">
    <property type="entry name" value="P-loop containing nucleoside triphosphate hydrolases"/>
    <property type="match status" value="1"/>
</dbReference>
<evidence type="ECO:0008006" key="4">
    <source>
        <dbReference type="Google" id="ProtNLM"/>
    </source>
</evidence>
<dbReference type="PANTHER" id="PTHR12788">
    <property type="entry name" value="PROTEIN-TYROSINE SULFOTRANSFERASE 2"/>
    <property type="match status" value="1"/>
</dbReference>
<proteinExistence type="predicted"/>
<dbReference type="Gene3D" id="3.40.50.300">
    <property type="entry name" value="P-loop containing nucleotide triphosphate hydrolases"/>
    <property type="match status" value="1"/>
</dbReference>
<dbReference type="EMBL" id="BAAAPU010000001">
    <property type="protein sequence ID" value="GAA1964570.1"/>
    <property type="molecule type" value="Genomic_DNA"/>
</dbReference>
<comment type="caution">
    <text evidence="2">The sequence shown here is derived from an EMBL/GenBank/DDBJ whole genome shotgun (WGS) entry which is preliminary data.</text>
</comment>
<organism evidence="2 3">
    <name type="scientific">Terrabacter lapilli</name>
    <dbReference type="NCBI Taxonomy" id="436231"/>
    <lineage>
        <taxon>Bacteria</taxon>
        <taxon>Bacillati</taxon>
        <taxon>Actinomycetota</taxon>
        <taxon>Actinomycetes</taxon>
        <taxon>Micrococcales</taxon>
        <taxon>Intrasporangiaceae</taxon>
        <taxon>Terrabacter</taxon>
    </lineage>
</organism>
<name>A0ABN2R6T5_9MICO</name>
<evidence type="ECO:0000313" key="3">
    <source>
        <dbReference type="Proteomes" id="UP001500013"/>
    </source>
</evidence>
<dbReference type="InterPro" id="IPR026634">
    <property type="entry name" value="TPST-like"/>
</dbReference>
<evidence type="ECO:0000256" key="1">
    <source>
        <dbReference type="ARBA" id="ARBA00022679"/>
    </source>
</evidence>
<keyword evidence="3" id="KW-1185">Reference proteome</keyword>
<dbReference type="PANTHER" id="PTHR12788:SF10">
    <property type="entry name" value="PROTEIN-TYROSINE SULFOTRANSFERASE"/>
    <property type="match status" value="1"/>
</dbReference>